<evidence type="ECO:0000256" key="6">
    <source>
        <dbReference type="ARBA" id="ARBA00022917"/>
    </source>
</evidence>
<dbReference type="InterPro" id="IPR000924">
    <property type="entry name" value="Glu/Gln-tRNA-synth"/>
</dbReference>
<evidence type="ECO:0000259" key="11">
    <source>
        <dbReference type="Pfam" id="PF00749"/>
    </source>
</evidence>
<evidence type="ECO:0000256" key="3">
    <source>
        <dbReference type="ARBA" id="ARBA00022598"/>
    </source>
</evidence>
<dbReference type="STRING" id="401625.A0A0P1BGK6"/>
<dbReference type="InterPro" id="IPR049940">
    <property type="entry name" value="GluQ/Sye"/>
</dbReference>
<feature type="compositionally biased region" description="Basic and acidic residues" evidence="10">
    <location>
        <begin position="675"/>
        <end position="686"/>
    </location>
</feature>
<evidence type="ECO:0000256" key="7">
    <source>
        <dbReference type="ARBA" id="ARBA00023146"/>
    </source>
</evidence>
<dbReference type="Proteomes" id="UP000054845">
    <property type="component" value="Unassembled WGS sequence"/>
</dbReference>
<dbReference type="HAMAP" id="MF_00022">
    <property type="entry name" value="Glu_tRNA_synth_type1"/>
    <property type="match status" value="1"/>
</dbReference>
<dbReference type="PANTHER" id="PTHR43311">
    <property type="entry name" value="GLUTAMATE--TRNA LIGASE"/>
    <property type="match status" value="1"/>
</dbReference>
<name>A0A0P1BGK6_9BASI</name>
<evidence type="ECO:0000313" key="14">
    <source>
        <dbReference type="Proteomes" id="UP000054845"/>
    </source>
</evidence>
<evidence type="ECO:0000256" key="10">
    <source>
        <dbReference type="SAM" id="MobiDB-lite"/>
    </source>
</evidence>
<dbReference type="GO" id="GO:0005739">
    <property type="term" value="C:mitochondrion"/>
    <property type="evidence" value="ECO:0007669"/>
    <property type="project" value="TreeGrafter"/>
</dbReference>
<dbReference type="InterPro" id="IPR033910">
    <property type="entry name" value="GluRS_core"/>
</dbReference>
<dbReference type="EMBL" id="CCYA01000250">
    <property type="protein sequence ID" value="CEH14889.1"/>
    <property type="molecule type" value="Genomic_DNA"/>
</dbReference>
<dbReference type="SUPFAM" id="SSF52374">
    <property type="entry name" value="Nucleotidylyl transferase"/>
    <property type="match status" value="1"/>
</dbReference>
<evidence type="ECO:0000256" key="2">
    <source>
        <dbReference type="ARBA" id="ARBA00012835"/>
    </source>
</evidence>
<dbReference type="PANTHER" id="PTHR43311:SF2">
    <property type="entry name" value="GLUTAMATE--TRNA LIGASE, MITOCHONDRIAL-RELATED"/>
    <property type="match status" value="1"/>
</dbReference>
<dbReference type="InterPro" id="IPR014729">
    <property type="entry name" value="Rossmann-like_a/b/a_fold"/>
</dbReference>
<dbReference type="InterPro" id="IPR001412">
    <property type="entry name" value="aa-tRNA-synth_I_CS"/>
</dbReference>
<dbReference type="PROSITE" id="PS00178">
    <property type="entry name" value="AA_TRNA_LIGASE_I"/>
    <property type="match status" value="1"/>
</dbReference>
<comment type="similarity">
    <text evidence="1">Belongs to the class-I aminoacyl-tRNA synthetase family. Glutamate--tRNA ligase type 1 subfamily.</text>
</comment>
<dbReference type="InterPro" id="IPR020058">
    <property type="entry name" value="Glu/Gln-tRNA-synth_Ib_cat-dom"/>
</dbReference>
<evidence type="ECO:0000313" key="13">
    <source>
        <dbReference type="EMBL" id="CEH14889.1"/>
    </source>
</evidence>
<dbReference type="InterPro" id="IPR045462">
    <property type="entry name" value="aa-tRNA-synth_I_cd-bd"/>
</dbReference>
<dbReference type="GO" id="GO:0000049">
    <property type="term" value="F:tRNA binding"/>
    <property type="evidence" value="ECO:0007669"/>
    <property type="project" value="InterPro"/>
</dbReference>
<reference evidence="13 14" key="1">
    <citation type="submission" date="2014-09" db="EMBL/GenBank/DDBJ databases">
        <authorList>
            <person name="Magalhaes I.L.F."/>
            <person name="Oliveira U."/>
            <person name="Santos F.R."/>
            <person name="Vidigal T.H.D.A."/>
            <person name="Brescovit A.D."/>
            <person name="Santos A.J."/>
        </authorList>
    </citation>
    <scope>NUCLEOTIDE SEQUENCE [LARGE SCALE GENOMIC DNA]</scope>
</reference>
<dbReference type="OrthoDB" id="428822at2759"/>
<evidence type="ECO:0000256" key="9">
    <source>
        <dbReference type="RuleBase" id="RU363037"/>
    </source>
</evidence>
<feature type="domain" description="Glutamyl/glutaminyl-tRNA synthetase class Ib catalytic" evidence="11">
    <location>
        <begin position="56"/>
        <end position="382"/>
    </location>
</feature>
<feature type="region of interest" description="Disordered" evidence="10">
    <location>
        <begin position="403"/>
        <end position="432"/>
    </location>
</feature>
<dbReference type="Gene3D" id="3.40.50.620">
    <property type="entry name" value="HUPs"/>
    <property type="match status" value="1"/>
</dbReference>
<evidence type="ECO:0000256" key="5">
    <source>
        <dbReference type="ARBA" id="ARBA00022840"/>
    </source>
</evidence>
<evidence type="ECO:0000256" key="8">
    <source>
        <dbReference type="ARBA" id="ARBA00030865"/>
    </source>
</evidence>
<dbReference type="SUPFAM" id="SSF48163">
    <property type="entry name" value="An anticodon-binding domain of class I aminoacyl-tRNA synthetases"/>
    <property type="match status" value="1"/>
</dbReference>
<dbReference type="CDD" id="cd00808">
    <property type="entry name" value="GluRS_core"/>
    <property type="match status" value="1"/>
</dbReference>
<evidence type="ECO:0000256" key="1">
    <source>
        <dbReference type="ARBA" id="ARBA00007894"/>
    </source>
</evidence>
<accession>A0A0P1BGK6</accession>
<dbReference type="Gene3D" id="1.10.10.350">
    <property type="match status" value="1"/>
</dbReference>
<dbReference type="EC" id="6.1.1.17" evidence="2"/>
<dbReference type="AlphaFoldDB" id="A0A0P1BGK6"/>
<feature type="region of interest" description="Disordered" evidence="10">
    <location>
        <begin position="670"/>
        <end position="693"/>
    </location>
</feature>
<keyword evidence="3 9" id="KW-0436">Ligase</keyword>
<dbReference type="InterPro" id="IPR020751">
    <property type="entry name" value="aa-tRNA-synth_I_codon-bd_sub2"/>
</dbReference>
<dbReference type="InterPro" id="IPR004527">
    <property type="entry name" value="Glu-tRNA-ligase_bac/mito"/>
</dbReference>
<keyword evidence="6 9" id="KW-0648">Protein biosynthesis</keyword>
<dbReference type="GO" id="GO:0005524">
    <property type="term" value="F:ATP binding"/>
    <property type="evidence" value="ECO:0007669"/>
    <property type="project" value="UniProtKB-KW"/>
</dbReference>
<keyword evidence="5 9" id="KW-0067">ATP-binding</keyword>
<feature type="domain" description="Aminoacyl-tRNA synthetase class I anticodon-binding" evidence="12">
    <location>
        <begin position="455"/>
        <end position="594"/>
    </location>
</feature>
<organism evidence="13 14">
    <name type="scientific">Ceraceosorus bombacis</name>
    <dbReference type="NCBI Taxonomy" id="401625"/>
    <lineage>
        <taxon>Eukaryota</taxon>
        <taxon>Fungi</taxon>
        <taxon>Dikarya</taxon>
        <taxon>Basidiomycota</taxon>
        <taxon>Ustilaginomycotina</taxon>
        <taxon>Exobasidiomycetes</taxon>
        <taxon>Ceraceosorales</taxon>
        <taxon>Ceraceosoraceae</taxon>
        <taxon>Ceraceosorus</taxon>
    </lineage>
</organism>
<evidence type="ECO:0000259" key="12">
    <source>
        <dbReference type="Pfam" id="PF19269"/>
    </source>
</evidence>
<keyword evidence="7 9" id="KW-0030">Aminoacyl-tRNA synthetase</keyword>
<keyword evidence="4 9" id="KW-0547">Nucleotide-binding</keyword>
<dbReference type="PRINTS" id="PR00987">
    <property type="entry name" value="TRNASYNTHGLU"/>
</dbReference>
<protein>
    <recommendedName>
        <fullName evidence="2">glutamate--tRNA ligase</fullName>
        <ecNumber evidence="2">6.1.1.17</ecNumber>
    </recommendedName>
    <alternativeName>
        <fullName evidence="8">Glutamyl-tRNA synthetase</fullName>
    </alternativeName>
</protein>
<dbReference type="Pfam" id="PF00749">
    <property type="entry name" value="tRNA-synt_1c"/>
    <property type="match status" value="1"/>
</dbReference>
<evidence type="ECO:0000256" key="4">
    <source>
        <dbReference type="ARBA" id="ARBA00022741"/>
    </source>
</evidence>
<proteinExistence type="inferred from homology"/>
<dbReference type="InterPro" id="IPR008925">
    <property type="entry name" value="aa_tRNA-synth_I_cd-bd_sf"/>
</dbReference>
<dbReference type="GO" id="GO:0004818">
    <property type="term" value="F:glutamate-tRNA ligase activity"/>
    <property type="evidence" value="ECO:0007669"/>
    <property type="project" value="UniProtKB-EC"/>
</dbReference>
<dbReference type="GO" id="GO:0008270">
    <property type="term" value="F:zinc ion binding"/>
    <property type="evidence" value="ECO:0007669"/>
    <property type="project" value="InterPro"/>
</dbReference>
<sequence length="693" mass="78024">MLTASRAPVAAIASRCPWCYRYASRAGPSGAPHGSASDFSFRRRFQSTSATQSSPRLRFAPSPTGNLHLGGLRTALFNHLYARKHDGQWILRVEDTDRKRYVEGSASALQQCLNWASLKPDASPDNGQMSFLGPLIQSERSAYYRDAIDKLLREGHAYRDFRSIEEREDERNLAQEGFKNARMVRREEYIAPAEEEAARLIESGRPFVVRLRMRQQTRTHADLVYGSLTFNKDESAEDPILLKSDGLPTYHLANVVDDSLMGITHVLRGEEWIPSLPIHLQLYEALGREPPQFAHLPLLVNPDGTKLSKRSGNAANVEDYMEQGYEPEALINYVALLGCNWKGDEQGEHADSSEVMTMQELISRFELERVTHSRATLDLAKLAFLNRKHVQLKVDAILPRAAPARPKGKRGTPATSLYAEPSARERGVDQESAEGMLESLRWSLEDRYDVRLPHMDFKELARMIRLFGEKSTFVHDVVDQAGVLFELPDLSPQSIIHLVGPHSYLHVLAIATSQLQQAPLSSVSSAKDALQIIIEKSMKRAGRPASASGEPDLNKKTVNLAVRHALTGVLSGAALADLCVCIGQHELLTRLERASRAMREHLEGSNEASASQQGETELDRRLRLCTQRYANAIASADTPHERMRLENLEHREKVQLKEHDRYRRLRRMDVQSTARQEEMGIRERSATRRPTRS</sequence>
<dbReference type="GO" id="GO:0006424">
    <property type="term" value="P:glutamyl-tRNA aminoacylation"/>
    <property type="evidence" value="ECO:0007669"/>
    <property type="project" value="InterPro"/>
</dbReference>
<keyword evidence="14" id="KW-1185">Reference proteome</keyword>
<dbReference type="NCBIfam" id="TIGR00464">
    <property type="entry name" value="gltX_bact"/>
    <property type="match status" value="1"/>
</dbReference>
<dbReference type="Pfam" id="PF19269">
    <property type="entry name" value="Anticodon_2"/>
    <property type="match status" value="1"/>
</dbReference>